<evidence type="ECO:0000313" key="2">
    <source>
        <dbReference type="Proteomes" id="UP000637359"/>
    </source>
</evidence>
<reference evidence="1" key="1">
    <citation type="submission" date="2020-08" db="EMBL/GenBank/DDBJ databases">
        <title>Genome public.</title>
        <authorList>
            <person name="Liu C."/>
            <person name="Sun Q."/>
        </authorList>
    </citation>
    <scope>NUCLEOTIDE SEQUENCE</scope>
    <source>
        <strain evidence="1">BX22</strain>
    </source>
</reference>
<evidence type="ECO:0000313" key="1">
    <source>
        <dbReference type="EMBL" id="MBC5636598.1"/>
    </source>
</evidence>
<dbReference type="RefSeq" id="WP_186869301.1">
    <property type="nucleotide sequence ID" value="NZ_JACOOL010000004.1"/>
</dbReference>
<dbReference type="AlphaFoldDB" id="A0A923L506"/>
<dbReference type="NCBIfam" id="NF005250">
    <property type="entry name" value="PRK06761.1"/>
    <property type="match status" value="1"/>
</dbReference>
<dbReference type="InterPro" id="IPR027417">
    <property type="entry name" value="P-loop_NTPase"/>
</dbReference>
<dbReference type="EMBL" id="JACOOL010000004">
    <property type="protein sequence ID" value="MBC5636598.1"/>
    <property type="molecule type" value="Genomic_DNA"/>
</dbReference>
<organism evidence="1 2">
    <name type="scientific">Ornithinibacillus hominis</name>
    <dbReference type="NCBI Taxonomy" id="2763055"/>
    <lineage>
        <taxon>Bacteria</taxon>
        <taxon>Bacillati</taxon>
        <taxon>Bacillota</taxon>
        <taxon>Bacilli</taxon>
        <taxon>Bacillales</taxon>
        <taxon>Bacillaceae</taxon>
        <taxon>Ornithinibacillus</taxon>
    </lineage>
</organism>
<accession>A0A923L506</accession>
<keyword evidence="2" id="KW-1185">Reference proteome</keyword>
<name>A0A923L506_9BACI</name>
<gene>
    <name evidence="1" type="ORF">H8S33_07145</name>
</gene>
<dbReference type="SUPFAM" id="SSF52540">
    <property type="entry name" value="P-loop containing nucleoside triphosphate hydrolases"/>
    <property type="match status" value="1"/>
</dbReference>
<dbReference type="Proteomes" id="UP000637359">
    <property type="component" value="Unassembled WGS sequence"/>
</dbReference>
<sequence>MDTKLILVEGLPGFGKSMTAKLIYDSLMERNIDAELYLEGDLHHPADYDGVACFTREQYEDLLLHSGGLKEAIKDFIQVKDRHYFLPYEIMKLRLNRQFPDPLMSKVFEHDIYELPFERNKELIANKWEEFVQEYSFANKIVIFECCFIQNPVTIGMVKYNKPKENVLAYVLKLANIIEKLNPVLIYVEQDDLEFSFEKAVQERPKAWSDGFVDYYTNQGFGKEQKYIGKGGALAVLKERQKIEAEIYDRLSMTKFKVNNSNYELQRYQKLLNKRLSSL</sequence>
<proteinExistence type="predicted"/>
<comment type="caution">
    <text evidence="1">The sequence shown here is derived from an EMBL/GenBank/DDBJ whole genome shotgun (WGS) entry which is preliminary data.</text>
</comment>
<protein>
    <submittedName>
        <fullName evidence="1">Uncharacterized protein</fullName>
    </submittedName>
</protein>